<keyword evidence="4 6" id="KW-0460">Magnesium</keyword>
<accession>A0AA42IJI8</accession>
<dbReference type="InterPro" id="IPR040442">
    <property type="entry name" value="Pyrv_kinase-like_dom_sf"/>
</dbReference>
<dbReference type="RefSeq" id="WP_279835959.1">
    <property type="nucleotide sequence ID" value="NZ_JAOCDH010000003.1"/>
</dbReference>
<proteinExistence type="inferred from homology"/>
<evidence type="ECO:0000256" key="1">
    <source>
        <dbReference type="ARBA" id="ARBA00005838"/>
    </source>
</evidence>
<dbReference type="EC" id="4.1.1.112" evidence="6"/>
<dbReference type="GO" id="GO:0008948">
    <property type="term" value="F:oxaloacetate decarboxylase activity"/>
    <property type="evidence" value="ECO:0007669"/>
    <property type="project" value="UniProtKB-UniRule"/>
</dbReference>
<dbReference type="CDD" id="cd00377">
    <property type="entry name" value="ICL_PEPM"/>
    <property type="match status" value="1"/>
</dbReference>
<comment type="similarity">
    <text evidence="1">Belongs to the isocitrate lyase/PEP mutase superfamily. Oxaloacetate decarboxylase family.</text>
</comment>
<dbReference type="GO" id="GO:0019629">
    <property type="term" value="P:propionate catabolic process, 2-methylcitrate cycle"/>
    <property type="evidence" value="ECO:0007669"/>
    <property type="project" value="TreeGrafter"/>
</dbReference>
<keyword evidence="2 6" id="KW-0479">Metal-binding</keyword>
<feature type="binding site" evidence="6">
    <location>
        <position position="159"/>
    </location>
    <ligand>
        <name>substrate</name>
    </ligand>
</feature>
<dbReference type="Gene3D" id="3.20.20.60">
    <property type="entry name" value="Phosphoenolpyruvate-binding domains"/>
    <property type="match status" value="1"/>
</dbReference>
<dbReference type="GO" id="GO:0046421">
    <property type="term" value="F:methylisocitrate lyase activity"/>
    <property type="evidence" value="ECO:0007669"/>
    <property type="project" value="TreeGrafter"/>
</dbReference>
<reference evidence="7" key="1">
    <citation type="submission" date="2022-09" db="EMBL/GenBank/DDBJ databases">
        <title>Intensive care unit water sources are persistently colonized with multi-drug resistant bacteria and are the site of extensive horizontal gene transfer of antibiotic resistance genes.</title>
        <authorList>
            <person name="Diorio-Toth L."/>
        </authorList>
    </citation>
    <scope>NUCLEOTIDE SEQUENCE</scope>
    <source>
        <strain evidence="7">GD03863</strain>
    </source>
</reference>
<dbReference type="SUPFAM" id="SSF51621">
    <property type="entry name" value="Phosphoenolpyruvate/pyruvate domain"/>
    <property type="match status" value="1"/>
</dbReference>
<dbReference type="Pfam" id="PF13714">
    <property type="entry name" value="PEP_mutase"/>
    <property type="match status" value="1"/>
</dbReference>
<protein>
    <recommendedName>
        <fullName evidence="6">Oxaloacetate decarboxylase</fullName>
        <ecNumber evidence="6">4.1.1.112</ecNumber>
    </recommendedName>
</protein>
<dbReference type="GO" id="GO:0006107">
    <property type="term" value="P:oxaloacetate metabolic process"/>
    <property type="evidence" value="ECO:0007669"/>
    <property type="project" value="UniProtKB-UniRule"/>
</dbReference>
<evidence type="ECO:0000256" key="3">
    <source>
        <dbReference type="ARBA" id="ARBA00022793"/>
    </source>
</evidence>
<dbReference type="AlphaFoldDB" id="A0AA42IJI8"/>
<comment type="catalytic activity">
    <reaction evidence="6">
        <text>oxaloacetate + H(+) = pyruvate + CO2</text>
        <dbReference type="Rhea" id="RHEA:15641"/>
        <dbReference type="ChEBI" id="CHEBI:15361"/>
        <dbReference type="ChEBI" id="CHEBI:15378"/>
        <dbReference type="ChEBI" id="CHEBI:16452"/>
        <dbReference type="ChEBI" id="CHEBI:16526"/>
        <dbReference type="EC" id="4.1.1.112"/>
    </reaction>
</comment>
<dbReference type="InterPro" id="IPR015813">
    <property type="entry name" value="Pyrv/PenolPyrv_kinase-like_dom"/>
</dbReference>
<comment type="caution">
    <text evidence="7">The sequence shown here is derived from an EMBL/GenBank/DDBJ whole genome shotgun (WGS) entry which is preliminary data.</text>
</comment>
<sequence length="287" mass="31312">MQRASHHELRSAFRALLASDRCYHTASVFDPMSARIAADLDFEVGILGGSVASLQVLGAPDFALITLSEFVEQAARIGRVSRLPVIADADHGYGNALNAMRTVVELERAGVAALTIEDTLLPAQFGRKSTDLISIEEGVGKILAALEARVDPELSIIARTHAGVLEVDEVIRRTRAYEAAGADGICLVGVKDFAHLEQIAAGLKVPLMLVTYGNPELRDNQRLARLGVRIVVNGHAAYFAAIKATYDCLREQRGAQPCDLNATELTHKYTMPEDYILWAKEFMEVRE</sequence>
<evidence type="ECO:0000313" key="8">
    <source>
        <dbReference type="Proteomes" id="UP001161137"/>
    </source>
</evidence>
<gene>
    <name evidence="7" type="ORF">N5D41_03895</name>
</gene>
<organism evidence="7 8">
    <name type="scientific">Ectopseudomonas toyotomiensis</name>
    <dbReference type="NCBI Taxonomy" id="554344"/>
    <lineage>
        <taxon>Bacteria</taxon>
        <taxon>Pseudomonadati</taxon>
        <taxon>Pseudomonadota</taxon>
        <taxon>Gammaproteobacteria</taxon>
        <taxon>Pseudomonadales</taxon>
        <taxon>Pseudomonadaceae</taxon>
        <taxon>Ectopseudomonas</taxon>
    </lineage>
</organism>
<evidence type="ECO:0000256" key="5">
    <source>
        <dbReference type="ARBA" id="ARBA00023239"/>
    </source>
</evidence>
<evidence type="ECO:0000256" key="4">
    <source>
        <dbReference type="ARBA" id="ARBA00022842"/>
    </source>
</evidence>
<dbReference type="GO" id="GO:0042866">
    <property type="term" value="P:pyruvate biosynthetic process"/>
    <property type="evidence" value="ECO:0007669"/>
    <property type="project" value="UniProtKB-UniRule"/>
</dbReference>
<evidence type="ECO:0000256" key="2">
    <source>
        <dbReference type="ARBA" id="ARBA00022723"/>
    </source>
</evidence>
<feature type="binding site" evidence="6">
    <location>
        <position position="50"/>
    </location>
    <ligand>
        <name>substrate</name>
    </ligand>
</feature>
<comment type="function">
    <text evidence="6">Catalyzes the decarboxylation of oxaloacetate into pyruvate. Seems to play a role in maintaining cellular concentrations of bicarbonate and pyruvate.</text>
</comment>
<dbReference type="InterPro" id="IPR039556">
    <property type="entry name" value="ICL/PEPM"/>
</dbReference>
<dbReference type="HAMAP" id="MF_01299">
    <property type="entry name" value="OadC"/>
    <property type="match status" value="1"/>
</dbReference>
<name>A0AA42IJI8_9GAMM</name>
<keyword evidence="5 6" id="KW-0456">Lyase</keyword>
<dbReference type="Proteomes" id="UP001161137">
    <property type="component" value="Unassembled WGS sequence"/>
</dbReference>
<keyword evidence="3 6" id="KW-0210">Decarboxylase</keyword>
<comment type="cofactor">
    <cofactor evidence="6">
        <name>Mg(2+)</name>
        <dbReference type="ChEBI" id="CHEBI:18420"/>
    </cofactor>
    <text evidence="6">Binds 1 Mg(2+) ion per subunit.</text>
</comment>
<comment type="subunit">
    <text evidence="6">Homotetramer; dimer of dimers.</text>
</comment>
<evidence type="ECO:0000256" key="6">
    <source>
        <dbReference type="HAMAP-Rule" id="MF_01299"/>
    </source>
</evidence>
<comment type="similarity">
    <text evidence="6">Belongs to the isocitrate lyase family. Oxaloacetate decarboxylase subfamily.</text>
</comment>
<dbReference type="EMBL" id="JAOCDH010000003">
    <property type="protein sequence ID" value="MDH0700629.1"/>
    <property type="molecule type" value="Genomic_DNA"/>
</dbReference>
<feature type="binding site" evidence="6">
    <location>
        <position position="88"/>
    </location>
    <ligand>
        <name>Mg(2+)</name>
        <dbReference type="ChEBI" id="CHEBI:18420"/>
    </ligand>
</feature>
<dbReference type="GO" id="GO:0000287">
    <property type="term" value="F:magnesium ion binding"/>
    <property type="evidence" value="ECO:0007669"/>
    <property type="project" value="UniProtKB-UniRule"/>
</dbReference>
<dbReference type="PANTHER" id="PTHR42905">
    <property type="entry name" value="PHOSPHOENOLPYRUVATE CARBOXYLASE"/>
    <property type="match status" value="1"/>
</dbReference>
<dbReference type="InterPro" id="IPR023687">
    <property type="entry name" value="Oxaloacetate_deCOase_bac"/>
</dbReference>
<dbReference type="PANTHER" id="PTHR42905:SF3">
    <property type="entry name" value="OXALOACETATE DECARBOXYLASE"/>
    <property type="match status" value="1"/>
</dbReference>
<evidence type="ECO:0000313" key="7">
    <source>
        <dbReference type="EMBL" id="MDH0700629.1"/>
    </source>
</evidence>
<feature type="binding site" evidence="6">
    <location>
        <position position="235"/>
    </location>
    <ligand>
        <name>substrate</name>
    </ligand>
</feature>